<proteinExistence type="predicted"/>
<dbReference type="EMBL" id="BMAT01002238">
    <property type="protein sequence ID" value="GFS02385.1"/>
    <property type="molecule type" value="Genomic_DNA"/>
</dbReference>
<evidence type="ECO:0000313" key="1">
    <source>
        <dbReference type="EMBL" id="GFS02385.1"/>
    </source>
</evidence>
<evidence type="ECO:0000313" key="2">
    <source>
        <dbReference type="Proteomes" id="UP000762676"/>
    </source>
</evidence>
<gene>
    <name evidence="1" type="ORF">ElyMa_001121600</name>
</gene>
<accession>A0AAV4HXA5</accession>
<organism evidence="1 2">
    <name type="scientific">Elysia marginata</name>
    <dbReference type="NCBI Taxonomy" id="1093978"/>
    <lineage>
        <taxon>Eukaryota</taxon>
        <taxon>Metazoa</taxon>
        <taxon>Spiralia</taxon>
        <taxon>Lophotrochozoa</taxon>
        <taxon>Mollusca</taxon>
        <taxon>Gastropoda</taxon>
        <taxon>Heterobranchia</taxon>
        <taxon>Euthyneura</taxon>
        <taxon>Panpulmonata</taxon>
        <taxon>Sacoglossa</taxon>
        <taxon>Placobranchoidea</taxon>
        <taxon>Plakobranchidae</taxon>
        <taxon>Elysia</taxon>
    </lineage>
</organism>
<keyword evidence="2" id="KW-1185">Reference proteome</keyword>
<name>A0AAV4HXA5_9GAST</name>
<dbReference type="Proteomes" id="UP000762676">
    <property type="component" value="Unassembled WGS sequence"/>
</dbReference>
<dbReference type="AlphaFoldDB" id="A0AAV4HXA5"/>
<protein>
    <submittedName>
        <fullName evidence="1">Uncharacterized protein</fullName>
    </submittedName>
</protein>
<reference evidence="1 2" key="1">
    <citation type="journal article" date="2021" name="Elife">
        <title>Chloroplast acquisition without the gene transfer in kleptoplastic sea slugs, Plakobranchus ocellatus.</title>
        <authorList>
            <person name="Maeda T."/>
            <person name="Takahashi S."/>
            <person name="Yoshida T."/>
            <person name="Shimamura S."/>
            <person name="Takaki Y."/>
            <person name="Nagai Y."/>
            <person name="Toyoda A."/>
            <person name="Suzuki Y."/>
            <person name="Arimoto A."/>
            <person name="Ishii H."/>
            <person name="Satoh N."/>
            <person name="Nishiyama T."/>
            <person name="Hasebe M."/>
            <person name="Maruyama T."/>
            <person name="Minagawa J."/>
            <person name="Obokata J."/>
            <person name="Shigenobu S."/>
        </authorList>
    </citation>
    <scope>NUCLEOTIDE SEQUENCE [LARGE SCALE GENOMIC DNA]</scope>
</reference>
<comment type="caution">
    <text evidence="1">The sequence shown here is derived from an EMBL/GenBank/DDBJ whole genome shotgun (WGS) entry which is preliminary data.</text>
</comment>
<sequence>MNGRNYGRTRIIRTNTLCIFHILGRGRHNRLLLTGHEKSKLVFFFWPGTLGSVGKAWLTTRQPQTCSSPACWKKYASRNLAPRLATIVFAFLPESVFRLGAVPEAGRDIFVSNVCARNDPVVVEIDALFRGIL</sequence>